<accession>A0A8S5PJK5</accession>
<evidence type="ECO:0000313" key="1">
    <source>
        <dbReference type="EMBL" id="DAE06912.1"/>
    </source>
</evidence>
<sequence length="88" mass="9843">MKAKNESEIILTQLARTINSMIQNAIPRYDYIGSISKVGTKTGYYSVVINQQEYEIKNGTGNDFKAGDRCLVHCISGKFNNKIIIAKL</sequence>
<reference evidence="1" key="1">
    <citation type="journal article" date="2021" name="Proc. Natl. Acad. Sci. U.S.A.">
        <title>A Catalog of Tens of Thousands of Viruses from Human Metagenomes Reveals Hidden Associations with Chronic Diseases.</title>
        <authorList>
            <person name="Tisza M.J."/>
            <person name="Buck C.B."/>
        </authorList>
    </citation>
    <scope>NUCLEOTIDE SEQUENCE</scope>
    <source>
        <strain evidence="1">CtL0q1</strain>
    </source>
</reference>
<protein>
    <submittedName>
        <fullName evidence="1">Uncharacterized protein</fullName>
    </submittedName>
</protein>
<proteinExistence type="predicted"/>
<organism evidence="1">
    <name type="scientific">Siphoviridae sp. ctL0q1</name>
    <dbReference type="NCBI Taxonomy" id="2825449"/>
    <lineage>
        <taxon>Viruses</taxon>
        <taxon>Duplodnaviria</taxon>
        <taxon>Heunggongvirae</taxon>
        <taxon>Uroviricota</taxon>
        <taxon>Caudoviricetes</taxon>
    </lineage>
</organism>
<name>A0A8S5PJK5_9CAUD</name>
<dbReference type="EMBL" id="BK015443">
    <property type="protein sequence ID" value="DAE06912.1"/>
    <property type="molecule type" value="Genomic_DNA"/>
</dbReference>